<dbReference type="InterPro" id="IPR009045">
    <property type="entry name" value="Zn_M74/Hedgehog-like"/>
</dbReference>
<dbReference type="KEGG" id="whj:H9Q79_01755"/>
<dbReference type="RefSeq" id="WP_118647950.1">
    <property type="nucleotide sequence ID" value="NZ_CP060635.1"/>
</dbReference>
<dbReference type="InterPro" id="IPR003709">
    <property type="entry name" value="VanY-like_core_dom"/>
</dbReference>
<organism evidence="2 3">
    <name type="scientific">Wansuia hejianensis</name>
    <dbReference type="NCBI Taxonomy" id="2763667"/>
    <lineage>
        <taxon>Bacteria</taxon>
        <taxon>Bacillati</taxon>
        <taxon>Bacillota</taxon>
        <taxon>Clostridia</taxon>
        <taxon>Lachnospirales</taxon>
        <taxon>Lachnospiraceae</taxon>
        <taxon>Wansuia</taxon>
    </lineage>
</organism>
<protein>
    <submittedName>
        <fullName evidence="2">D-alanyl-D-alanine carboxypeptidase family protein</fullName>
    </submittedName>
</protein>
<dbReference type="EMBL" id="CP060635">
    <property type="protein sequence ID" value="QNM09046.1"/>
    <property type="molecule type" value="Genomic_DNA"/>
</dbReference>
<keyword evidence="2" id="KW-0378">Hydrolase</keyword>
<dbReference type="InterPro" id="IPR052179">
    <property type="entry name" value="DD-CPase-like"/>
</dbReference>
<proteinExistence type="predicted"/>
<dbReference type="PANTHER" id="PTHR34385:SF1">
    <property type="entry name" value="PEPTIDOGLYCAN L-ALANYL-D-GLUTAMATE ENDOPEPTIDASE CWLK"/>
    <property type="match status" value="1"/>
</dbReference>
<evidence type="ECO:0000259" key="1">
    <source>
        <dbReference type="Pfam" id="PF02557"/>
    </source>
</evidence>
<sequence>MKRICLNRNQVFRGNLILVNKNHPIRKEGGITRIGFPESEEEMEWRAGEALLELLRAVDREEELALVSGFRRKTEQRKLYAESLRENGEEFTAKFVAMPGCSEHETGLAIDLGKKGGQIDLICPDFPYSGICQEFRKRAPEFGFVERYPEGKEAVTGIGREPWHFRYVGAPHAALMTKWKLVLEEYVRLLRDCGPEHLKVCLDGKRYEIYYQKCQGPETEVCVSEEQKVQVSGDNEAGFLITAWCSL</sequence>
<dbReference type="Gene3D" id="3.30.200.180">
    <property type="match status" value="1"/>
</dbReference>
<accession>A0A7G9GE14</accession>
<keyword evidence="3" id="KW-1185">Reference proteome</keyword>
<dbReference type="Proteomes" id="UP000515860">
    <property type="component" value="Chromosome"/>
</dbReference>
<dbReference type="Gene3D" id="3.30.1380.10">
    <property type="match status" value="1"/>
</dbReference>
<keyword evidence="2" id="KW-0121">Carboxypeptidase</keyword>
<gene>
    <name evidence="2" type="ORF">H9Q79_01755</name>
</gene>
<dbReference type="AlphaFoldDB" id="A0A7G9GE14"/>
<evidence type="ECO:0000313" key="2">
    <source>
        <dbReference type="EMBL" id="QNM09046.1"/>
    </source>
</evidence>
<dbReference type="SUPFAM" id="SSF55166">
    <property type="entry name" value="Hedgehog/DD-peptidase"/>
    <property type="match status" value="1"/>
</dbReference>
<dbReference type="GO" id="GO:0004180">
    <property type="term" value="F:carboxypeptidase activity"/>
    <property type="evidence" value="ECO:0007669"/>
    <property type="project" value="UniProtKB-KW"/>
</dbReference>
<dbReference type="Pfam" id="PF02557">
    <property type="entry name" value="VanY"/>
    <property type="match status" value="1"/>
</dbReference>
<name>A0A7G9GE14_9FIRM</name>
<dbReference type="PANTHER" id="PTHR34385">
    <property type="entry name" value="D-ALANYL-D-ALANINE CARBOXYPEPTIDASE"/>
    <property type="match status" value="1"/>
</dbReference>
<dbReference type="GO" id="GO:0006508">
    <property type="term" value="P:proteolysis"/>
    <property type="evidence" value="ECO:0007669"/>
    <property type="project" value="InterPro"/>
</dbReference>
<keyword evidence="2" id="KW-0645">Protease</keyword>
<evidence type="ECO:0000313" key="3">
    <source>
        <dbReference type="Proteomes" id="UP000515860"/>
    </source>
</evidence>
<feature type="domain" description="D-alanyl-D-alanine carboxypeptidase-like core" evidence="1">
    <location>
        <begin position="42"/>
        <end position="169"/>
    </location>
</feature>
<reference evidence="2 3" key="1">
    <citation type="submission" date="2020-08" db="EMBL/GenBank/DDBJ databases">
        <authorList>
            <person name="Liu C."/>
            <person name="Sun Q."/>
        </authorList>
    </citation>
    <scope>NUCLEOTIDE SEQUENCE [LARGE SCALE GENOMIC DNA]</scope>
    <source>
        <strain evidence="2 3">NSJ-29</strain>
    </source>
</reference>